<organism evidence="6 7">
    <name type="scientific">Paramicrosporidium saccamoebae</name>
    <dbReference type="NCBI Taxonomy" id="1246581"/>
    <lineage>
        <taxon>Eukaryota</taxon>
        <taxon>Fungi</taxon>
        <taxon>Fungi incertae sedis</taxon>
        <taxon>Cryptomycota</taxon>
        <taxon>Cryptomycota incertae sedis</taxon>
        <taxon>Paramicrosporidium</taxon>
    </lineage>
</organism>
<dbReference type="InterPro" id="IPR004827">
    <property type="entry name" value="bZIP"/>
</dbReference>
<feature type="compositionally biased region" description="Low complexity" evidence="4">
    <location>
        <begin position="277"/>
        <end position="288"/>
    </location>
</feature>
<feature type="compositionally biased region" description="Polar residues" evidence="4">
    <location>
        <begin position="258"/>
        <end position="275"/>
    </location>
</feature>
<feature type="region of interest" description="Disordered" evidence="4">
    <location>
        <begin position="249"/>
        <end position="296"/>
    </location>
</feature>
<evidence type="ECO:0000256" key="2">
    <source>
        <dbReference type="ARBA" id="ARBA00023163"/>
    </source>
</evidence>
<evidence type="ECO:0000256" key="4">
    <source>
        <dbReference type="SAM" id="MobiDB-lite"/>
    </source>
</evidence>
<proteinExistence type="predicted"/>
<dbReference type="SMART" id="SM00338">
    <property type="entry name" value="BRLZ"/>
    <property type="match status" value="1"/>
</dbReference>
<sequence>MKSTDSTKPFSTLLTMTKLEYDLFGDLSYCAPATSSTDSSDCDPLLLNLPPPPPLEEPQGPPCDDKKRERAIKNRESAQASRERKRQYVSELEETRDTLKEESRNLRARVGALEYEKSSLMGELTVLKREFEQLKRLVMGGTEQAASFDTTSNPNAESCVHCAHQNHLGLSLPKGDETQLATRTDLSALRVWRHLTDGTIAPLTTPAHTPSASSHLLVSPGEAGLPDQPLTHVLRLRLRYRRPLTSSTRVTMGERKTLQTSRTFGSATGKSSLTRMQLKQKQQQQQKQKQSKQNRTKMISRQNLNLLWNQIISGCKKTRLSKGKKSSK</sequence>
<dbReference type="STRING" id="1246581.A0A2H9TLP6"/>
<accession>A0A2H9TLP6</accession>
<dbReference type="GO" id="GO:0003700">
    <property type="term" value="F:DNA-binding transcription factor activity"/>
    <property type="evidence" value="ECO:0007669"/>
    <property type="project" value="InterPro"/>
</dbReference>
<feature type="compositionally biased region" description="Pro residues" evidence="4">
    <location>
        <begin position="49"/>
        <end position="61"/>
    </location>
</feature>
<evidence type="ECO:0000256" key="1">
    <source>
        <dbReference type="ARBA" id="ARBA00023015"/>
    </source>
</evidence>
<dbReference type="GO" id="GO:0045893">
    <property type="term" value="P:positive regulation of DNA-templated transcription"/>
    <property type="evidence" value="ECO:0007669"/>
    <property type="project" value="TreeGrafter"/>
</dbReference>
<feature type="region of interest" description="Disordered" evidence="4">
    <location>
        <begin position="33"/>
        <end position="89"/>
    </location>
</feature>
<dbReference type="PROSITE" id="PS00036">
    <property type="entry name" value="BZIP_BASIC"/>
    <property type="match status" value="1"/>
</dbReference>
<evidence type="ECO:0000313" key="6">
    <source>
        <dbReference type="EMBL" id="PJF18688.1"/>
    </source>
</evidence>
<dbReference type="Proteomes" id="UP000240830">
    <property type="component" value="Unassembled WGS sequence"/>
</dbReference>
<evidence type="ECO:0000313" key="7">
    <source>
        <dbReference type="Proteomes" id="UP000240830"/>
    </source>
</evidence>
<dbReference type="InterPro" id="IPR046347">
    <property type="entry name" value="bZIP_sf"/>
</dbReference>
<dbReference type="Pfam" id="PF00170">
    <property type="entry name" value="bZIP_1"/>
    <property type="match status" value="1"/>
</dbReference>
<evidence type="ECO:0000256" key="3">
    <source>
        <dbReference type="ARBA" id="ARBA00023242"/>
    </source>
</evidence>
<dbReference type="AlphaFoldDB" id="A0A2H9TLP6"/>
<dbReference type="PROSITE" id="PS50217">
    <property type="entry name" value="BZIP"/>
    <property type="match status" value="1"/>
</dbReference>
<name>A0A2H9TLP6_9FUNG</name>
<dbReference type="CDD" id="cd14703">
    <property type="entry name" value="bZIP_plant_RF2"/>
    <property type="match status" value="1"/>
</dbReference>
<dbReference type="EMBL" id="MTSL01000107">
    <property type="protein sequence ID" value="PJF18688.1"/>
    <property type="molecule type" value="Genomic_DNA"/>
</dbReference>
<dbReference type="SUPFAM" id="SSF57959">
    <property type="entry name" value="Leucine zipper domain"/>
    <property type="match status" value="1"/>
</dbReference>
<keyword evidence="1" id="KW-0805">Transcription regulation</keyword>
<reference evidence="6 7" key="1">
    <citation type="submission" date="2016-10" db="EMBL/GenBank/DDBJ databases">
        <title>The genome of Paramicrosporidium saccamoebae is the missing link in understanding Cryptomycota and Microsporidia evolution.</title>
        <authorList>
            <person name="Quandt C.A."/>
            <person name="Beaudet D."/>
            <person name="Corsaro D."/>
            <person name="Michel R."/>
            <person name="Corradi N."/>
            <person name="James T."/>
        </authorList>
    </citation>
    <scope>NUCLEOTIDE SEQUENCE [LARGE SCALE GENOMIC DNA]</scope>
    <source>
        <strain evidence="6 7">KSL3</strain>
    </source>
</reference>
<protein>
    <recommendedName>
        <fullName evidence="5">BZIP domain-containing protein</fullName>
    </recommendedName>
</protein>
<dbReference type="Gene3D" id="1.20.5.170">
    <property type="match status" value="1"/>
</dbReference>
<gene>
    <name evidence="6" type="ORF">PSACC_01512</name>
</gene>
<keyword evidence="7" id="KW-1185">Reference proteome</keyword>
<comment type="caution">
    <text evidence="6">The sequence shown here is derived from an EMBL/GenBank/DDBJ whole genome shotgun (WGS) entry which is preliminary data.</text>
</comment>
<keyword evidence="2" id="KW-0804">Transcription</keyword>
<evidence type="ECO:0000259" key="5">
    <source>
        <dbReference type="PROSITE" id="PS50217"/>
    </source>
</evidence>
<dbReference type="OrthoDB" id="674948at2759"/>
<keyword evidence="3" id="KW-0539">Nucleus</keyword>
<dbReference type="GO" id="GO:0003677">
    <property type="term" value="F:DNA binding"/>
    <property type="evidence" value="ECO:0007669"/>
    <property type="project" value="TreeGrafter"/>
</dbReference>
<dbReference type="PANTHER" id="PTHR46391">
    <property type="entry name" value="BASIC LEUCINE ZIPPER 34"/>
    <property type="match status" value="1"/>
</dbReference>
<dbReference type="GO" id="GO:0005634">
    <property type="term" value="C:nucleus"/>
    <property type="evidence" value="ECO:0007669"/>
    <property type="project" value="TreeGrafter"/>
</dbReference>
<dbReference type="PANTHER" id="PTHR46391:SF35">
    <property type="entry name" value="BASIC LEUCINE ZIPPER 34-LIKE ISOFORM X1"/>
    <property type="match status" value="1"/>
</dbReference>
<dbReference type="InterPro" id="IPR044759">
    <property type="entry name" value="bZIP_RF2"/>
</dbReference>
<feature type="domain" description="BZIP" evidence="5">
    <location>
        <begin position="64"/>
        <end position="127"/>
    </location>
</feature>
<dbReference type="InterPro" id="IPR052483">
    <property type="entry name" value="bZIP_transcription_regulators"/>
</dbReference>
<feature type="compositionally biased region" description="Basic and acidic residues" evidence="4">
    <location>
        <begin position="63"/>
        <end position="76"/>
    </location>
</feature>